<reference evidence="1" key="1">
    <citation type="journal article" date="2023" name="Mol. Phylogenet. Evol.">
        <title>Genome-scale phylogeny and comparative genomics of the fungal order Sordariales.</title>
        <authorList>
            <person name="Hensen N."/>
            <person name="Bonometti L."/>
            <person name="Westerberg I."/>
            <person name="Brannstrom I.O."/>
            <person name="Guillou S."/>
            <person name="Cros-Aarteil S."/>
            <person name="Calhoun S."/>
            <person name="Haridas S."/>
            <person name="Kuo A."/>
            <person name="Mondo S."/>
            <person name="Pangilinan J."/>
            <person name="Riley R."/>
            <person name="LaButti K."/>
            <person name="Andreopoulos B."/>
            <person name="Lipzen A."/>
            <person name="Chen C."/>
            <person name="Yan M."/>
            <person name="Daum C."/>
            <person name="Ng V."/>
            <person name="Clum A."/>
            <person name="Steindorff A."/>
            <person name="Ohm R.A."/>
            <person name="Martin F."/>
            <person name="Silar P."/>
            <person name="Natvig D.O."/>
            <person name="Lalanne C."/>
            <person name="Gautier V."/>
            <person name="Ament-Velasquez S.L."/>
            <person name="Kruys A."/>
            <person name="Hutchinson M.I."/>
            <person name="Powell A.J."/>
            <person name="Barry K."/>
            <person name="Miller A.N."/>
            <person name="Grigoriev I.V."/>
            <person name="Debuchy R."/>
            <person name="Gladieux P."/>
            <person name="Hiltunen Thoren M."/>
            <person name="Johannesson H."/>
        </authorList>
    </citation>
    <scope>NUCLEOTIDE SEQUENCE</scope>
    <source>
        <strain evidence="1">CBS 990.96</strain>
    </source>
</reference>
<dbReference type="EMBL" id="MU865316">
    <property type="protein sequence ID" value="KAK4228621.1"/>
    <property type="molecule type" value="Genomic_DNA"/>
</dbReference>
<sequence>MSSSTSVDPRLAAARTLIERKGTLNGGQLTEKLPNASLSASNLTTALTTIKEGWALAPEPLIRITPLGSVIEYIVAPADIIKSPETKVLGEYITMEIRVCTSAFPALDAMTDNLSHWESLFSPDDPASPNPQSVRLSPGQKLGDFALWTSSSVLWVLGNAYFVTITRRINNPTSRGSTPQPPGPGSRVMTIATDLNRYLENELVDDSAKQDKPSPTLSSAKPITVKQWGVFTVQVGKVKEAHPIRAGEDPKGLVVLVRPGTMDGKFEFQALDKVGESTITLRFANENTLVFSELKVDVKVIQ</sequence>
<name>A0AAN7BRZ9_9PEZI</name>
<comment type="caution">
    <text evidence="1">The sequence shown here is derived from an EMBL/GenBank/DDBJ whole genome shotgun (WGS) entry which is preliminary data.</text>
</comment>
<keyword evidence="2" id="KW-1185">Reference proteome</keyword>
<proteinExistence type="predicted"/>
<evidence type="ECO:0000313" key="2">
    <source>
        <dbReference type="Proteomes" id="UP001301958"/>
    </source>
</evidence>
<organism evidence="1 2">
    <name type="scientific">Podospora fimiseda</name>
    <dbReference type="NCBI Taxonomy" id="252190"/>
    <lineage>
        <taxon>Eukaryota</taxon>
        <taxon>Fungi</taxon>
        <taxon>Dikarya</taxon>
        <taxon>Ascomycota</taxon>
        <taxon>Pezizomycotina</taxon>
        <taxon>Sordariomycetes</taxon>
        <taxon>Sordariomycetidae</taxon>
        <taxon>Sordariales</taxon>
        <taxon>Podosporaceae</taxon>
        <taxon>Podospora</taxon>
    </lineage>
</organism>
<evidence type="ECO:0000313" key="1">
    <source>
        <dbReference type="EMBL" id="KAK4228621.1"/>
    </source>
</evidence>
<dbReference type="Proteomes" id="UP001301958">
    <property type="component" value="Unassembled WGS sequence"/>
</dbReference>
<accession>A0AAN7BRZ9</accession>
<dbReference type="AlphaFoldDB" id="A0AAN7BRZ9"/>
<reference evidence="1" key="2">
    <citation type="submission" date="2023-05" db="EMBL/GenBank/DDBJ databases">
        <authorList>
            <consortium name="Lawrence Berkeley National Laboratory"/>
            <person name="Steindorff A."/>
            <person name="Hensen N."/>
            <person name="Bonometti L."/>
            <person name="Westerberg I."/>
            <person name="Brannstrom I.O."/>
            <person name="Guillou S."/>
            <person name="Cros-Aarteil S."/>
            <person name="Calhoun S."/>
            <person name="Haridas S."/>
            <person name="Kuo A."/>
            <person name="Mondo S."/>
            <person name="Pangilinan J."/>
            <person name="Riley R."/>
            <person name="Labutti K."/>
            <person name="Andreopoulos B."/>
            <person name="Lipzen A."/>
            <person name="Chen C."/>
            <person name="Yanf M."/>
            <person name="Daum C."/>
            <person name="Ng V."/>
            <person name="Clum A."/>
            <person name="Ohm R."/>
            <person name="Martin F."/>
            <person name="Silar P."/>
            <person name="Natvig D."/>
            <person name="Lalanne C."/>
            <person name="Gautier V."/>
            <person name="Ament-Velasquez S.L."/>
            <person name="Kruys A."/>
            <person name="Hutchinson M.I."/>
            <person name="Powell A.J."/>
            <person name="Barry K."/>
            <person name="Miller A.N."/>
            <person name="Grigoriev I.V."/>
            <person name="Debuchy R."/>
            <person name="Gladieux P."/>
            <person name="Thoren M.H."/>
            <person name="Johannesson H."/>
        </authorList>
    </citation>
    <scope>NUCLEOTIDE SEQUENCE</scope>
    <source>
        <strain evidence="1">CBS 990.96</strain>
    </source>
</reference>
<protein>
    <submittedName>
        <fullName evidence="1">Uncharacterized protein</fullName>
    </submittedName>
</protein>
<gene>
    <name evidence="1" type="ORF">QBC38DRAFT_442550</name>
</gene>